<comment type="caution">
    <text evidence="2">The sequence shown here is derived from an EMBL/GenBank/DDBJ whole genome shotgun (WGS) entry which is preliminary data.</text>
</comment>
<accession>A0ABT6DFS9</accession>
<dbReference type="RefSeq" id="WP_277576289.1">
    <property type="nucleotide sequence ID" value="NZ_JANRMI010000001.1"/>
</dbReference>
<feature type="chain" id="PRO_5045407778" evidence="1">
    <location>
        <begin position="24"/>
        <end position="110"/>
    </location>
</feature>
<name>A0ABT6DFS9_9BACT</name>
<protein>
    <submittedName>
        <fullName evidence="2">Uncharacterized protein</fullName>
    </submittedName>
</protein>
<keyword evidence="3" id="KW-1185">Reference proteome</keyword>
<feature type="signal peptide" evidence="1">
    <location>
        <begin position="1"/>
        <end position="23"/>
    </location>
</feature>
<evidence type="ECO:0000313" key="3">
    <source>
        <dbReference type="Proteomes" id="UP001152321"/>
    </source>
</evidence>
<evidence type="ECO:0000256" key="1">
    <source>
        <dbReference type="SAM" id="SignalP"/>
    </source>
</evidence>
<gene>
    <name evidence="2" type="ORF">NWE73_00405</name>
</gene>
<reference evidence="2" key="1">
    <citation type="submission" date="2022-08" db="EMBL/GenBank/DDBJ databases">
        <title>Novel Bdellovibrio Species Isolated from Svalbard: Designation Bdellovibrio svalbardensis.</title>
        <authorList>
            <person name="Mitchell R.J."/>
            <person name="Choi S.Y."/>
        </authorList>
    </citation>
    <scope>NUCLEOTIDE SEQUENCE</scope>
    <source>
        <strain evidence="2">PAP01</strain>
    </source>
</reference>
<organism evidence="2 3">
    <name type="scientific">Bdellovibrio svalbardensis</name>
    <dbReference type="NCBI Taxonomy" id="2972972"/>
    <lineage>
        <taxon>Bacteria</taxon>
        <taxon>Pseudomonadati</taxon>
        <taxon>Bdellovibrionota</taxon>
        <taxon>Bdellovibrionia</taxon>
        <taxon>Bdellovibrionales</taxon>
        <taxon>Pseudobdellovibrionaceae</taxon>
        <taxon>Bdellovibrio</taxon>
    </lineage>
</organism>
<evidence type="ECO:0000313" key="2">
    <source>
        <dbReference type="EMBL" id="MDG0814804.1"/>
    </source>
</evidence>
<sequence>MKHLIVLLFILLGVQTIAMSAEAKTFTGFKRIPTSIVNELNGPVREFIETDSQFKILIGKHAAFYNFPKDQNAVELKQLLEESTKSKKTLKFKVDAVTRQIISIETGDSL</sequence>
<proteinExistence type="predicted"/>
<dbReference type="Proteomes" id="UP001152321">
    <property type="component" value="Unassembled WGS sequence"/>
</dbReference>
<keyword evidence="1" id="KW-0732">Signal</keyword>
<dbReference type="EMBL" id="JANRMI010000001">
    <property type="protein sequence ID" value="MDG0814804.1"/>
    <property type="molecule type" value="Genomic_DNA"/>
</dbReference>